<comment type="caution">
    <text evidence="1">The sequence shown here is derived from an EMBL/GenBank/DDBJ whole genome shotgun (WGS) entry which is preliminary data.</text>
</comment>
<keyword evidence="2" id="KW-1185">Reference proteome</keyword>
<sequence>MLLLVIAHCGTQGHRSVHVMVKLSDLNRSVVSRNECTHMDYRFLGESYGEAKYILVLKIELTHYCEHVAAADSANSHTAVAAILNWHKRFGVFAMWMSDIGTHSKCQVMEERLESLAFCFGLNAVNQRYRERVNSDILQVLTVMLVESQLGTRNRAYPLPGLPAPSALDVVVPPGEKLPHTFSLGKVSFRQALEE</sequence>
<dbReference type="RefSeq" id="XP_067821915.1">
    <property type="nucleotide sequence ID" value="XM_067966536.1"/>
</dbReference>
<proteinExistence type="predicted"/>
<evidence type="ECO:0000313" key="2">
    <source>
        <dbReference type="Proteomes" id="UP000294530"/>
    </source>
</evidence>
<dbReference type="EMBL" id="SHOA02000012">
    <property type="protein sequence ID" value="TDH72416.1"/>
    <property type="molecule type" value="Genomic_DNA"/>
</dbReference>
<organism evidence="1 2">
    <name type="scientific">Bremia lactucae</name>
    <name type="common">Lettuce downy mildew</name>
    <dbReference type="NCBI Taxonomy" id="4779"/>
    <lineage>
        <taxon>Eukaryota</taxon>
        <taxon>Sar</taxon>
        <taxon>Stramenopiles</taxon>
        <taxon>Oomycota</taxon>
        <taxon>Peronosporomycetes</taxon>
        <taxon>Peronosporales</taxon>
        <taxon>Peronosporaceae</taxon>
        <taxon>Bremia</taxon>
    </lineage>
</organism>
<dbReference type="Gene3D" id="3.30.420.10">
    <property type="entry name" value="Ribonuclease H-like superfamily/Ribonuclease H"/>
    <property type="match status" value="1"/>
</dbReference>
<protein>
    <submittedName>
        <fullName evidence="1">Uncharacterized protein</fullName>
    </submittedName>
</protein>
<reference evidence="1 2" key="1">
    <citation type="journal article" date="2021" name="Genome Biol.">
        <title>AFLAP: assembly-free linkage analysis pipeline using k-mers from genome sequencing data.</title>
        <authorList>
            <person name="Fletcher K."/>
            <person name="Zhang L."/>
            <person name="Gil J."/>
            <person name="Han R."/>
            <person name="Cavanaugh K."/>
            <person name="Michelmore R."/>
        </authorList>
    </citation>
    <scope>NUCLEOTIDE SEQUENCE [LARGE SCALE GENOMIC DNA]</scope>
    <source>
        <strain evidence="1 2">SF5</strain>
    </source>
</reference>
<dbReference type="SUPFAM" id="SSF53098">
    <property type="entry name" value="Ribonuclease H-like"/>
    <property type="match status" value="1"/>
</dbReference>
<dbReference type="GO" id="GO:0003676">
    <property type="term" value="F:nucleic acid binding"/>
    <property type="evidence" value="ECO:0007669"/>
    <property type="project" value="InterPro"/>
</dbReference>
<dbReference type="KEGG" id="blac:94352207"/>
<name>A0A976NYD0_BRELC</name>
<gene>
    <name evidence="1" type="ORF">CCR75_008484</name>
</gene>
<dbReference type="InterPro" id="IPR036397">
    <property type="entry name" value="RNaseH_sf"/>
</dbReference>
<dbReference type="AlphaFoldDB" id="A0A976NYD0"/>
<dbReference type="Proteomes" id="UP000294530">
    <property type="component" value="Unassembled WGS sequence"/>
</dbReference>
<evidence type="ECO:0000313" key="1">
    <source>
        <dbReference type="EMBL" id="TDH72416.1"/>
    </source>
</evidence>
<dbReference type="InterPro" id="IPR012337">
    <property type="entry name" value="RNaseH-like_sf"/>
</dbReference>
<dbReference type="GeneID" id="94352207"/>
<accession>A0A976NYD0</accession>